<organism evidence="12 13">
    <name type="scientific">Gaiella occulta</name>
    <dbReference type="NCBI Taxonomy" id="1002870"/>
    <lineage>
        <taxon>Bacteria</taxon>
        <taxon>Bacillati</taxon>
        <taxon>Actinomycetota</taxon>
        <taxon>Thermoleophilia</taxon>
        <taxon>Gaiellales</taxon>
        <taxon>Gaiellaceae</taxon>
        <taxon>Gaiella</taxon>
    </lineage>
</organism>
<dbReference type="Pfam" id="PF10099">
    <property type="entry name" value="RskA_C"/>
    <property type="match status" value="1"/>
</dbReference>
<dbReference type="PANTHER" id="PTHR37461">
    <property type="entry name" value="ANTI-SIGMA-K FACTOR RSKA"/>
    <property type="match status" value="1"/>
</dbReference>
<evidence type="ECO:0000259" key="11">
    <source>
        <dbReference type="Pfam" id="PF13490"/>
    </source>
</evidence>
<dbReference type="EMBL" id="QQZY01000002">
    <property type="protein sequence ID" value="RDI75289.1"/>
    <property type="molecule type" value="Genomic_DNA"/>
</dbReference>
<dbReference type="InterPro" id="IPR027383">
    <property type="entry name" value="Znf_put"/>
</dbReference>
<evidence type="ECO:0000256" key="1">
    <source>
        <dbReference type="ARBA" id="ARBA00004167"/>
    </source>
</evidence>
<evidence type="ECO:0000256" key="6">
    <source>
        <dbReference type="ARBA" id="ARBA00023136"/>
    </source>
</evidence>
<dbReference type="Pfam" id="PF13490">
    <property type="entry name" value="zf-HC2"/>
    <property type="match status" value="1"/>
</dbReference>
<dbReference type="Gene3D" id="1.10.10.1320">
    <property type="entry name" value="Anti-sigma factor, zinc-finger domain"/>
    <property type="match status" value="1"/>
</dbReference>
<comment type="subcellular location">
    <subcellularLocation>
        <location evidence="2">Cell membrane</location>
    </subcellularLocation>
    <subcellularLocation>
        <location evidence="1">Membrane</location>
        <topology evidence="1">Single-pass membrane protein</topology>
    </subcellularLocation>
</comment>
<feature type="domain" description="Anti-sigma K factor RskA C-terminal" evidence="10">
    <location>
        <begin position="95"/>
        <end position="228"/>
    </location>
</feature>
<proteinExistence type="predicted"/>
<keyword evidence="5 9" id="KW-1133">Transmembrane helix</keyword>
<keyword evidence="13" id="KW-1185">Reference proteome</keyword>
<accession>A0A7M2YZ39</accession>
<dbReference type="InterPro" id="IPR041916">
    <property type="entry name" value="Anti_sigma_zinc_sf"/>
</dbReference>
<evidence type="ECO:0000313" key="12">
    <source>
        <dbReference type="EMBL" id="RDI75289.1"/>
    </source>
</evidence>
<evidence type="ECO:0000256" key="4">
    <source>
        <dbReference type="ARBA" id="ARBA00022692"/>
    </source>
</evidence>
<evidence type="ECO:0000256" key="5">
    <source>
        <dbReference type="ARBA" id="ARBA00022989"/>
    </source>
</evidence>
<keyword evidence="4 9" id="KW-0812">Transmembrane</keyword>
<keyword evidence="3" id="KW-1003">Cell membrane</keyword>
<feature type="domain" description="Putative zinc-finger" evidence="11">
    <location>
        <begin position="5"/>
        <end position="36"/>
    </location>
</feature>
<dbReference type="OrthoDB" id="153510at2"/>
<feature type="transmembrane region" description="Helical" evidence="9">
    <location>
        <begin position="86"/>
        <end position="110"/>
    </location>
</feature>
<dbReference type="Proteomes" id="UP000254134">
    <property type="component" value="Unassembled WGS sequence"/>
</dbReference>
<reference evidence="13" key="2">
    <citation type="journal article" date="2019" name="MicrobiologyOpen">
        <title>High-quality draft genome sequence of Gaiella occulta isolated from a 150 meter deep mineral water borehole and comparison with the genome sequences of other deep-branching lineages of the phylum Actinobacteria.</title>
        <authorList>
            <person name="Severino R."/>
            <person name="Froufe H.J.C."/>
            <person name="Barroso C."/>
            <person name="Albuquerque L."/>
            <person name="Lobo-da-Cunha A."/>
            <person name="da Costa M.S."/>
            <person name="Egas C."/>
        </authorList>
    </citation>
    <scope>NUCLEOTIDE SEQUENCE [LARGE SCALE GENOMIC DNA]</scope>
    <source>
        <strain evidence="13">F2-233</strain>
    </source>
</reference>
<evidence type="ECO:0000256" key="8">
    <source>
        <dbReference type="ARBA" id="ARBA00030803"/>
    </source>
</evidence>
<name>A0A7M2YZ39_9ACTN</name>
<dbReference type="GO" id="GO:0006417">
    <property type="term" value="P:regulation of translation"/>
    <property type="evidence" value="ECO:0007669"/>
    <property type="project" value="TreeGrafter"/>
</dbReference>
<evidence type="ECO:0000256" key="7">
    <source>
        <dbReference type="ARBA" id="ARBA00029829"/>
    </source>
</evidence>
<sequence>MEAAIHELTAGYALDALDPEERDAFEDHLAGCPRCQEELAAFWEVSSALAAAAAGPAPSSYLRERILESARAEKRNVIPIAPRRRAAFPVLASVSALAAAVAIGLGIYALSLDAKLDETRAALARQHGVAAVLADPAAKTVALTQGDGRVVVSGSRDAVLVLDNAGPLPPGKTYQAWVIGAGRKPQPAGTFATSDGRAVVRIGMPVPVQGVVAVTVEDAGGATTPTLPLVAASKPV</sequence>
<dbReference type="AlphaFoldDB" id="A0A7M2YZ39"/>
<evidence type="ECO:0000313" key="13">
    <source>
        <dbReference type="Proteomes" id="UP000254134"/>
    </source>
</evidence>
<gene>
    <name evidence="12" type="ORF">Gocc_1087</name>
</gene>
<evidence type="ECO:0000256" key="2">
    <source>
        <dbReference type="ARBA" id="ARBA00004236"/>
    </source>
</evidence>
<reference evidence="12 13" key="1">
    <citation type="submission" date="2018-07" db="EMBL/GenBank/DDBJ databases">
        <title>High-quality-draft genome sequence of Gaiella occulta.</title>
        <authorList>
            <person name="Severino R."/>
            <person name="Froufe H.J.C."/>
            <person name="Rainey F.A."/>
            <person name="Barroso C."/>
            <person name="Albuquerque L."/>
            <person name="Lobo-Da-Cunha A."/>
            <person name="Da Costa M.S."/>
            <person name="Egas C."/>
        </authorList>
    </citation>
    <scope>NUCLEOTIDE SEQUENCE [LARGE SCALE GENOMIC DNA]</scope>
    <source>
        <strain evidence="12 13">F2-233</strain>
    </source>
</reference>
<keyword evidence="6 9" id="KW-0472">Membrane</keyword>
<protein>
    <recommendedName>
        <fullName evidence="8">Regulator of SigK</fullName>
    </recommendedName>
    <alternativeName>
        <fullName evidence="7">Sigma-K anti-sigma factor RskA</fullName>
    </alternativeName>
</protein>
<dbReference type="GO" id="GO:0016989">
    <property type="term" value="F:sigma factor antagonist activity"/>
    <property type="evidence" value="ECO:0007669"/>
    <property type="project" value="TreeGrafter"/>
</dbReference>
<dbReference type="PANTHER" id="PTHR37461:SF1">
    <property type="entry name" value="ANTI-SIGMA-K FACTOR RSKA"/>
    <property type="match status" value="1"/>
</dbReference>
<evidence type="ECO:0000256" key="3">
    <source>
        <dbReference type="ARBA" id="ARBA00022475"/>
    </source>
</evidence>
<dbReference type="InterPro" id="IPR051474">
    <property type="entry name" value="Anti-sigma-K/W_factor"/>
</dbReference>
<evidence type="ECO:0000259" key="10">
    <source>
        <dbReference type="Pfam" id="PF10099"/>
    </source>
</evidence>
<dbReference type="RefSeq" id="WP_114795508.1">
    <property type="nucleotide sequence ID" value="NZ_QQZY01000002.1"/>
</dbReference>
<dbReference type="GO" id="GO:0005886">
    <property type="term" value="C:plasma membrane"/>
    <property type="evidence" value="ECO:0007669"/>
    <property type="project" value="UniProtKB-SubCell"/>
</dbReference>
<dbReference type="InterPro" id="IPR018764">
    <property type="entry name" value="RskA_C"/>
</dbReference>
<evidence type="ECO:0000256" key="9">
    <source>
        <dbReference type="SAM" id="Phobius"/>
    </source>
</evidence>
<comment type="caution">
    <text evidence="12">The sequence shown here is derived from an EMBL/GenBank/DDBJ whole genome shotgun (WGS) entry which is preliminary data.</text>
</comment>